<dbReference type="EC" id="2.7.13.3" evidence="2"/>
<dbReference type="EMBL" id="PDNU01000012">
    <property type="protein sequence ID" value="PHK95242.1"/>
    <property type="molecule type" value="Genomic_DNA"/>
</dbReference>
<evidence type="ECO:0000256" key="5">
    <source>
        <dbReference type="ARBA" id="ARBA00022741"/>
    </source>
</evidence>
<dbReference type="SUPFAM" id="SSF55874">
    <property type="entry name" value="ATPase domain of HSP90 chaperone/DNA topoisomerase II/histidine kinase"/>
    <property type="match status" value="1"/>
</dbReference>
<dbReference type="GO" id="GO:0004673">
    <property type="term" value="F:protein histidine kinase activity"/>
    <property type="evidence" value="ECO:0007669"/>
    <property type="project" value="UniProtKB-EC"/>
</dbReference>
<feature type="coiled-coil region" evidence="8">
    <location>
        <begin position="276"/>
        <end position="303"/>
    </location>
</feature>
<evidence type="ECO:0000313" key="12">
    <source>
        <dbReference type="Proteomes" id="UP000223527"/>
    </source>
</evidence>
<dbReference type="Pfam" id="PF13581">
    <property type="entry name" value="HATPase_c_2"/>
    <property type="match status" value="1"/>
</dbReference>
<dbReference type="PANTHER" id="PTHR41523:SF8">
    <property type="entry name" value="ETHYLENE RESPONSE SENSOR PROTEIN"/>
    <property type="match status" value="1"/>
</dbReference>
<evidence type="ECO:0000313" key="11">
    <source>
        <dbReference type="EMBL" id="PHK95242.1"/>
    </source>
</evidence>
<feature type="domain" description="Signal transduction histidine kinase subgroup 2 dimerisation and phosphoacceptor" evidence="9">
    <location>
        <begin position="304"/>
        <end position="377"/>
    </location>
</feature>
<keyword evidence="7" id="KW-0067">ATP-binding</keyword>
<evidence type="ECO:0000256" key="3">
    <source>
        <dbReference type="ARBA" id="ARBA00022553"/>
    </source>
</evidence>
<dbReference type="CDD" id="cd00075">
    <property type="entry name" value="HATPase"/>
    <property type="match status" value="1"/>
</dbReference>
<keyword evidence="3" id="KW-0597">Phosphoprotein</keyword>
<protein>
    <recommendedName>
        <fullName evidence="2">histidine kinase</fullName>
        <ecNumber evidence="2">2.7.13.3</ecNumber>
    </recommendedName>
</protein>
<feature type="domain" description="Histidine kinase/HSP90-like ATPase" evidence="10">
    <location>
        <begin position="398"/>
        <end position="467"/>
    </location>
</feature>
<evidence type="ECO:0000256" key="6">
    <source>
        <dbReference type="ARBA" id="ARBA00022777"/>
    </source>
</evidence>
<dbReference type="InterPro" id="IPR003594">
    <property type="entry name" value="HATPase_dom"/>
</dbReference>
<organism evidence="11 12">
    <name type="scientific">Teichococcus rhizosphaerae</name>
    <dbReference type="NCBI Taxonomy" id="1335062"/>
    <lineage>
        <taxon>Bacteria</taxon>
        <taxon>Pseudomonadati</taxon>
        <taxon>Pseudomonadota</taxon>
        <taxon>Alphaproteobacteria</taxon>
        <taxon>Acetobacterales</taxon>
        <taxon>Roseomonadaceae</taxon>
        <taxon>Roseomonas</taxon>
    </lineage>
</organism>
<accession>A0A2C6Y362</accession>
<keyword evidence="8" id="KW-0175">Coiled coil</keyword>
<dbReference type="PANTHER" id="PTHR41523">
    <property type="entry name" value="TWO-COMPONENT SYSTEM SENSOR PROTEIN"/>
    <property type="match status" value="1"/>
</dbReference>
<dbReference type="AlphaFoldDB" id="A0A2C6Y362"/>
<evidence type="ECO:0000256" key="8">
    <source>
        <dbReference type="SAM" id="Coils"/>
    </source>
</evidence>
<sequence>MSTQCQKSVPPGFAGGRGIYGTVSTSTQPQVYPAPDNKTRQCLKASDNDPFCLYSDHILDFTAENPSCWWNIPRPRPAERLQDKPRTLARIVTNRPACRERPDLMEPFMSKEQEAARHPRMDHPTHALPASVTTEAEPHAAAPRPDLAALDRTLELALGSLDAEGALLCLTEEVAGRAPLCRGTASVTAAATQAILRRLQGEPLPVLLAFPFPPGSTEPPAEAMPCAAVAVREPDGTRRGLLVVLGLAPGAQAAAPRRLQAVADQLGQELCLRRELADARQVAEALKARFERLRQDQEGLARAIDHRIRNGLQMVNDMLALQAMSLGDTEAAAQLDAAAGRVQAVAEAHAHLQRQPATGLVSARDYVALLLRRLRQCWPDPARPLLLRPAPDLAVSALDAPRIGIIAWELLVNALRHGRGRVEILLQAMQEANQLRIVVRDEGPGPDAATLASTSRRGNQESGLGLIRLIAGGHAASVEPGQPAGVGITVSLRRPLA</sequence>
<dbReference type="InterPro" id="IPR036890">
    <property type="entry name" value="HATPase_C_sf"/>
</dbReference>
<evidence type="ECO:0000256" key="1">
    <source>
        <dbReference type="ARBA" id="ARBA00000085"/>
    </source>
</evidence>
<evidence type="ECO:0000259" key="10">
    <source>
        <dbReference type="Pfam" id="PF13581"/>
    </source>
</evidence>
<evidence type="ECO:0000256" key="4">
    <source>
        <dbReference type="ARBA" id="ARBA00022679"/>
    </source>
</evidence>
<evidence type="ECO:0000256" key="2">
    <source>
        <dbReference type="ARBA" id="ARBA00012438"/>
    </source>
</evidence>
<proteinExistence type="predicted"/>
<evidence type="ECO:0000259" key="9">
    <source>
        <dbReference type="Pfam" id="PF07568"/>
    </source>
</evidence>
<reference evidence="11 12" key="1">
    <citation type="submission" date="2017-10" db="EMBL/GenBank/DDBJ databases">
        <authorList>
            <person name="Banno H."/>
            <person name="Chua N.-H."/>
        </authorList>
    </citation>
    <scope>NUCLEOTIDE SEQUENCE [LARGE SCALE GENOMIC DNA]</scope>
    <source>
        <strain evidence="11 12">YW11</strain>
    </source>
</reference>
<keyword evidence="4" id="KW-0808">Transferase</keyword>
<dbReference type="GO" id="GO:0005524">
    <property type="term" value="F:ATP binding"/>
    <property type="evidence" value="ECO:0007669"/>
    <property type="project" value="UniProtKB-KW"/>
</dbReference>
<keyword evidence="12" id="KW-1185">Reference proteome</keyword>
<comment type="caution">
    <text evidence="11">The sequence shown here is derived from an EMBL/GenBank/DDBJ whole genome shotgun (WGS) entry which is preliminary data.</text>
</comment>
<dbReference type="InterPro" id="IPR011495">
    <property type="entry name" value="Sig_transdc_His_kin_sub2_dim/P"/>
</dbReference>
<comment type="catalytic activity">
    <reaction evidence="1">
        <text>ATP + protein L-histidine = ADP + protein N-phospho-L-histidine.</text>
        <dbReference type="EC" id="2.7.13.3"/>
    </reaction>
</comment>
<dbReference type="Gene3D" id="3.30.565.10">
    <property type="entry name" value="Histidine kinase-like ATPase, C-terminal domain"/>
    <property type="match status" value="1"/>
</dbReference>
<keyword evidence="6" id="KW-0418">Kinase</keyword>
<gene>
    <name evidence="11" type="ORF">CR162_08695</name>
</gene>
<dbReference type="Pfam" id="PF07568">
    <property type="entry name" value="HisKA_2"/>
    <property type="match status" value="1"/>
</dbReference>
<dbReference type="Proteomes" id="UP000223527">
    <property type="component" value="Unassembled WGS sequence"/>
</dbReference>
<name>A0A2C6Y362_9PROT</name>
<evidence type="ECO:0000256" key="7">
    <source>
        <dbReference type="ARBA" id="ARBA00022840"/>
    </source>
</evidence>
<dbReference type="OrthoDB" id="7979512at2"/>
<keyword evidence="5" id="KW-0547">Nucleotide-binding</keyword>